<dbReference type="EMBL" id="GBXM01080547">
    <property type="protein sequence ID" value="JAH28030.1"/>
    <property type="molecule type" value="Transcribed_RNA"/>
</dbReference>
<name>A0A0E9RHT9_ANGAN</name>
<accession>A0A0E9RHT9</accession>
<dbReference type="AlphaFoldDB" id="A0A0E9RHT9"/>
<organism evidence="1">
    <name type="scientific">Anguilla anguilla</name>
    <name type="common">European freshwater eel</name>
    <name type="synonym">Muraena anguilla</name>
    <dbReference type="NCBI Taxonomy" id="7936"/>
    <lineage>
        <taxon>Eukaryota</taxon>
        <taxon>Metazoa</taxon>
        <taxon>Chordata</taxon>
        <taxon>Craniata</taxon>
        <taxon>Vertebrata</taxon>
        <taxon>Euteleostomi</taxon>
        <taxon>Actinopterygii</taxon>
        <taxon>Neopterygii</taxon>
        <taxon>Teleostei</taxon>
        <taxon>Anguilliformes</taxon>
        <taxon>Anguillidae</taxon>
        <taxon>Anguilla</taxon>
    </lineage>
</organism>
<reference evidence="1" key="2">
    <citation type="journal article" date="2015" name="Fish Shellfish Immunol.">
        <title>Early steps in the European eel (Anguilla anguilla)-Vibrio vulnificus interaction in the gills: Role of the RtxA13 toxin.</title>
        <authorList>
            <person name="Callol A."/>
            <person name="Pajuelo D."/>
            <person name="Ebbesson L."/>
            <person name="Teles M."/>
            <person name="MacKenzie S."/>
            <person name="Amaro C."/>
        </authorList>
    </citation>
    <scope>NUCLEOTIDE SEQUENCE</scope>
</reference>
<reference evidence="1" key="1">
    <citation type="submission" date="2014-11" db="EMBL/GenBank/DDBJ databases">
        <authorList>
            <person name="Amaro Gonzalez C."/>
        </authorList>
    </citation>
    <scope>NUCLEOTIDE SEQUENCE</scope>
</reference>
<evidence type="ECO:0000313" key="1">
    <source>
        <dbReference type="EMBL" id="JAH28030.1"/>
    </source>
</evidence>
<sequence length="18" mass="2084">MGEKTHFPDYTQVKNEGC</sequence>
<proteinExistence type="predicted"/>
<protein>
    <submittedName>
        <fullName evidence="1">Uncharacterized protein</fullName>
    </submittedName>
</protein>